<keyword evidence="2" id="KW-1185">Reference proteome</keyword>
<gene>
    <name evidence="1" type="ORF">TGAM01_v200924</name>
</gene>
<evidence type="ECO:0000313" key="2">
    <source>
        <dbReference type="Proteomes" id="UP000054821"/>
    </source>
</evidence>
<evidence type="ECO:0000313" key="1">
    <source>
        <dbReference type="EMBL" id="PON30484.1"/>
    </source>
</evidence>
<protein>
    <submittedName>
        <fullName evidence="1">Uncharacterized protein</fullName>
    </submittedName>
</protein>
<name>A0A2P5A1S5_9HYPO</name>
<dbReference type="AlphaFoldDB" id="A0A2P5A1S5"/>
<dbReference type="RefSeq" id="XP_024406659.1">
    <property type="nucleotide sequence ID" value="XM_024548648.1"/>
</dbReference>
<reference evidence="1 2" key="1">
    <citation type="journal article" date="2016" name="Genome Announc.">
        <title>Draft Whole-Genome Sequence of Trichoderma gamsii T6085, a Promising Biocontrol Agent of Fusarium Head Blight on Wheat.</title>
        <authorList>
            <person name="Baroncelli R."/>
            <person name="Zapparata A."/>
            <person name="Piaggeschi G."/>
            <person name="Sarrocco S."/>
            <person name="Vannacci G."/>
        </authorList>
    </citation>
    <scope>NUCLEOTIDE SEQUENCE [LARGE SCALE GENOMIC DNA]</scope>
    <source>
        <strain evidence="1 2">T6085</strain>
    </source>
</reference>
<sequence length="192" mass="21380">MRQWYFVFCFAFCLDQGNYCTKKALSGLASSTNSFLFFLLPSSFFLLPISLTKAILPSYRQFLHGIQTCLYRLFASCKISPSACNHSVLTGPYRYYCLLLLLLLQCGSMSACIPSLRLSSCRLPLFLCDVGQDNSLQHQTTSASSSPSNAALRFLPLALERGLVLRLTSPAARRFLEDSLKVAPGKVLAWPR</sequence>
<organism evidence="1 2">
    <name type="scientific">Trichoderma gamsii</name>
    <dbReference type="NCBI Taxonomy" id="398673"/>
    <lineage>
        <taxon>Eukaryota</taxon>
        <taxon>Fungi</taxon>
        <taxon>Dikarya</taxon>
        <taxon>Ascomycota</taxon>
        <taxon>Pezizomycotina</taxon>
        <taxon>Sordariomycetes</taxon>
        <taxon>Hypocreomycetidae</taxon>
        <taxon>Hypocreales</taxon>
        <taxon>Hypocreaceae</taxon>
        <taxon>Trichoderma</taxon>
    </lineage>
</organism>
<dbReference type="GeneID" id="36347295"/>
<proteinExistence type="predicted"/>
<accession>A0A2P5A1S5</accession>
<comment type="caution">
    <text evidence="1">The sequence shown here is derived from an EMBL/GenBank/DDBJ whole genome shotgun (WGS) entry which is preliminary data.</text>
</comment>
<dbReference type="EMBL" id="JPDN02000002">
    <property type="protein sequence ID" value="PON30484.1"/>
    <property type="molecule type" value="Genomic_DNA"/>
</dbReference>
<dbReference type="Proteomes" id="UP000054821">
    <property type="component" value="Unassembled WGS sequence"/>
</dbReference>